<dbReference type="Gene3D" id="3.40.33.10">
    <property type="entry name" value="CAP"/>
    <property type="match status" value="1"/>
</dbReference>
<name>A0A9J6CTZ3_RHIMP</name>
<organism evidence="3 4">
    <name type="scientific">Rhipicephalus microplus</name>
    <name type="common">Cattle tick</name>
    <name type="synonym">Boophilus microplus</name>
    <dbReference type="NCBI Taxonomy" id="6941"/>
    <lineage>
        <taxon>Eukaryota</taxon>
        <taxon>Metazoa</taxon>
        <taxon>Ecdysozoa</taxon>
        <taxon>Arthropoda</taxon>
        <taxon>Chelicerata</taxon>
        <taxon>Arachnida</taxon>
        <taxon>Acari</taxon>
        <taxon>Parasitiformes</taxon>
        <taxon>Ixodida</taxon>
        <taxon>Ixodoidea</taxon>
        <taxon>Ixodidae</taxon>
        <taxon>Rhipicephalinae</taxon>
        <taxon>Rhipicephalus</taxon>
        <taxon>Boophilus</taxon>
    </lineage>
</organism>
<accession>A0A9J6CTZ3</accession>
<dbReference type="SUPFAM" id="SSF55797">
    <property type="entry name" value="PR-1-like"/>
    <property type="match status" value="1"/>
</dbReference>
<evidence type="ECO:0000256" key="1">
    <source>
        <dbReference type="SAM" id="MobiDB-lite"/>
    </source>
</evidence>
<evidence type="ECO:0000313" key="3">
    <source>
        <dbReference type="EMBL" id="KAH7931968.1"/>
    </source>
</evidence>
<dbReference type="CDD" id="cd05380">
    <property type="entry name" value="CAP_euk"/>
    <property type="match status" value="1"/>
</dbReference>
<keyword evidence="4" id="KW-1185">Reference proteome</keyword>
<comment type="caution">
    <text evidence="3">The sequence shown here is derived from an EMBL/GenBank/DDBJ whole genome shotgun (WGS) entry which is preliminary data.</text>
</comment>
<reference evidence="3" key="1">
    <citation type="journal article" date="2020" name="Cell">
        <title>Large-Scale Comparative Analyses of Tick Genomes Elucidate Their Genetic Diversity and Vector Capacities.</title>
        <authorList>
            <consortium name="Tick Genome and Microbiome Consortium (TIGMIC)"/>
            <person name="Jia N."/>
            <person name="Wang J."/>
            <person name="Shi W."/>
            <person name="Du L."/>
            <person name="Sun Y."/>
            <person name="Zhan W."/>
            <person name="Jiang J.F."/>
            <person name="Wang Q."/>
            <person name="Zhang B."/>
            <person name="Ji P."/>
            <person name="Bell-Sakyi L."/>
            <person name="Cui X.M."/>
            <person name="Yuan T.T."/>
            <person name="Jiang B.G."/>
            <person name="Yang W.F."/>
            <person name="Lam T.T."/>
            <person name="Chang Q.C."/>
            <person name="Ding S.J."/>
            <person name="Wang X.J."/>
            <person name="Zhu J.G."/>
            <person name="Ruan X.D."/>
            <person name="Zhao L."/>
            <person name="Wei J.T."/>
            <person name="Ye R.Z."/>
            <person name="Que T.C."/>
            <person name="Du C.H."/>
            <person name="Zhou Y.H."/>
            <person name="Cheng J.X."/>
            <person name="Dai P.F."/>
            <person name="Guo W.B."/>
            <person name="Han X.H."/>
            <person name="Huang E.J."/>
            <person name="Li L.F."/>
            <person name="Wei W."/>
            <person name="Gao Y.C."/>
            <person name="Liu J.Z."/>
            <person name="Shao H.Z."/>
            <person name="Wang X."/>
            <person name="Wang C.C."/>
            <person name="Yang T.C."/>
            <person name="Huo Q.B."/>
            <person name="Li W."/>
            <person name="Chen H.Y."/>
            <person name="Chen S.E."/>
            <person name="Zhou L.G."/>
            <person name="Ni X.B."/>
            <person name="Tian J.H."/>
            <person name="Sheng Y."/>
            <person name="Liu T."/>
            <person name="Pan Y.S."/>
            <person name="Xia L.Y."/>
            <person name="Li J."/>
            <person name="Zhao F."/>
            <person name="Cao W.C."/>
        </authorList>
    </citation>
    <scope>NUCLEOTIDE SEQUENCE</scope>
    <source>
        <strain evidence="3">Rmic-2018</strain>
    </source>
</reference>
<dbReference type="EMBL" id="JABSTU010006855">
    <property type="protein sequence ID" value="KAH7931968.1"/>
    <property type="molecule type" value="Genomic_DNA"/>
</dbReference>
<evidence type="ECO:0000259" key="2">
    <source>
        <dbReference type="SMART" id="SM00198"/>
    </source>
</evidence>
<dbReference type="InterPro" id="IPR035940">
    <property type="entry name" value="CAP_sf"/>
</dbReference>
<feature type="domain" description="SCP" evidence="2">
    <location>
        <begin position="2"/>
        <end position="145"/>
    </location>
</feature>
<gene>
    <name evidence="3" type="ORF">HPB51_029650</name>
</gene>
<evidence type="ECO:0000313" key="4">
    <source>
        <dbReference type="Proteomes" id="UP000821866"/>
    </source>
</evidence>
<reference evidence="3" key="2">
    <citation type="submission" date="2021-09" db="EMBL/GenBank/DDBJ databases">
        <authorList>
            <person name="Jia N."/>
            <person name="Wang J."/>
            <person name="Shi W."/>
            <person name="Du L."/>
            <person name="Sun Y."/>
            <person name="Zhan W."/>
            <person name="Jiang J."/>
            <person name="Wang Q."/>
            <person name="Zhang B."/>
            <person name="Ji P."/>
            <person name="Sakyi L.B."/>
            <person name="Cui X."/>
            <person name="Yuan T."/>
            <person name="Jiang B."/>
            <person name="Yang W."/>
            <person name="Lam T.T.-Y."/>
            <person name="Chang Q."/>
            <person name="Ding S."/>
            <person name="Wang X."/>
            <person name="Zhu J."/>
            <person name="Ruan X."/>
            <person name="Zhao L."/>
            <person name="Wei J."/>
            <person name="Que T."/>
            <person name="Du C."/>
            <person name="Cheng J."/>
            <person name="Dai P."/>
            <person name="Han X."/>
            <person name="Huang E."/>
            <person name="Gao Y."/>
            <person name="Liu J."/>
            <person name="Shao H."/>
            <person name="Ye R."/>
            <person name="Li L."/>
            <person name="Wei W."/>
            <person name="Wang X."/>
            <person name="Wang C."/>
            <person name="Huo Q."/>
            <person name="Li W."/>
            <person name="Guo W."/>
            <person name="Chen H."/>
            <person name="Chen S."/>
            <person name="Zhou L."/>
            <person name="Zhou L."/>
            <person name="Ni X."/>
            <person name="Tian J."/>
            <person name="Zhou Y."/>
            <person name="Sheng Y."/>
            <person name="Liu T."/>
            <person name="Pan Y."/>
            <person name="Xia L."/>
            <person name="Li J."/>
            <person name="Zhao F."/>
            <person name="Cao W."/>
        </authorList>
    </citation>
    <scope>NUCLEOTIDE SEQUENCE</scope>
    <source>
        <strain evidence="3">Rmic-2018</strain>
        <tissue evidence="3">Larvae</tissue>
    </source>
</reference>
<sequence length="221" mass="24773">MNTRILWTHNHYRSHVALGRLADYPSAGNMLEMRWDDELARVAKAKGRRCANRMGQVRNPTDPLYGTNDFPDVGLNMYTQWGSTETTPIIWRIVVRNWFDQNIALPWKELVKYEDALNNQDFVQLVAADTYAPLTGKPVYQPAPFCSLCPEDSTCDVSTGLCVLRGKKPGPARPLPDHSGERPPDPQNGSDSYYDAAVAVAEMSPLIAAAIVIQRWRQGVN</sequence>
<dbReference type="Proteomes" id="UP000821866">
    <property type="component" value="Unassembled WGS sequence"/>
</dbReference>
<dbReference type="VEuPathDB" id="VectorBase:LOC119185530"/>
<feature type="compositionally biased region" description="Basic and acidic residues" evidence="1">
    <location>
        <begin position="175"/>
        <end position="184"/>
    </location>
</feature>
<feature type="region of interest" description="Disordered" evidence="1">
    <location>
        <begin position="170"/>
        <end position="192"/>
    </location>
</feature>
<dbReference type="AlphaFoldDB" id="A0A9J6CTZ3"/>
<proteinExistence type="predicted"/>
<dbReference type="InterPro" id="IPR014044">
    <property type="entry name" value="CAP_dom"/>
</dbReference>
<protein>
    <recommendedName>
        <fullName evidence="2">SCP domain-containing protein</fullName>
    </recommendedName>
</protein>
<dbReference type="SMART" id="SM00198">
    <property type="entry name" value="SCP"/>
    <property type="match status" value="1"/>
</dbReference>